<evidence type="ECO:0000313" key="1">
    <source>
        <dbReference type="EMBL" id="CAG8626789.1"/>
    </source>
</evidence>
<name>A0ACA9N1L6_9GLOM</name>
<accession>A0ACA9N1L6</accession>
<comment type="caution">
    <text evidence="1">The sequence shown here is derived from an EMBL/GenBank/DDBJ whole genome shotgun (WGS) entry which is preliminary data.</text>
</comment>
<dbReference type="Proteomes" id="UP000789702">
    <property type="component" value="Unassembled WGS sequence"/>
</dbReference>
<reference evidence="1" key="1">
    <citation type="submission" date="2021-06" db="EMBL/GenBank/DDBJ databases">
        <authorList>
            <person name="Kallberg Y."/>
            <person name="Tangrot J."/>
            <person name="Rosling A."/>
        </authorList>
    </citation>
    <scope>NUCLEOTIDE SEQUENCE</scope>
    <source>
        <strain evidence="1">IL203A</strain>
    </source>
</reference>
<sequence length="54" mass="6403">DDRCPIWSVFTRVITVRDVPLLSTGRVENFLRRIFLLNLKRELWLSSGMLKEIV</sequence>
<proteinExistence type="predicted"/>
<keyword evidence="2" id="KW-1185">Reference proteome</keyword>
<protein>
    <submittedName>
        <fullName evidence="1">3688_t:CDS:1</fullName>
    </submittedName>
</protein>
<gene>
    <name evidence="1" type="ORF">DHETER_LOCUS8239</name>
</gene>
<organism evidence="1 2">
    <name type="scientific">Dentiscutata heterogama</name>
    <dbReference type="NCBI Taxonomy" id="1316150"/>
    <lineage>
        <taxon>Eukaryota</taxon>
        <taxon>Fungi</taxon>
        <taxon>Fungi incertae sedis</taxon>
        <taxon>Mucoromycota</taxon>
        <taxon>Glomeromycotina</taxon>
        <taxon>Glomeromycetes</taxon>
        <taxon>Diversisporales</taxon>
        <taxon>Gigasporaceae</taxon>
        <taxon>Dentiscutata</taxon>
    </lineage>
</organism>
<dbReference type="EMBL" id="CAJVPU010012806">
    <property type="protein sequence ID" value="CAG8626789.1"/>
    <property type="molecule type" value="Genomic_DNA"/>
</dbReference>
<evidence type="ECO:0000313" key="2">
    <source>
        <dbReference type="Proteomes" id="UP000789702"/>
    </source>
</evidence>
<feature type="non-terminal residue" evidence="1">
    <location>
        <position position="1"/>
    </location>
</feature>